<evidence type="ECO:0008006" key="6">
    <source>
        <dbReference type="Google" id="ProtNLM"/>
    </source>
</evidence>
<name>A0A6G0WG41_9STRA</name>
<sequence>MRLGQAVAFLVQSATACTVIITGRNATKNGSVFVAHTEDTGVGAMDLRLVRVPAMDHLPGSMRSIYSYGRSGYPRIVSNERGEWYKPVDEQTLSTPLGYVPQVPHTYAYFDQDYGLINEKQVSIGESSCGAKTVGWALGQPGGENLFSINELTKIALERCDNAKCAIKTMGELAVQYGFYNDFNGNQTHPVYMSSGEALAIGDKYEAWIFHVLTGPNRSSAVWAAQRVPDSHVCAIANGFIIREMNLSDSSNFLASANVHTFAQEMGWWDPTHPFDFTAAYGYSKEGPLLPLYVGRRVWRIMDVFAPSLNFRADLGFYPTVPTYPFSAPPDHAVSIIDVIMLLRDHYEGTPFDLTQGIEAGPWGNPNRHGGDTYGVSGGWERAISLSRTVYSFIHETNAAASPSIGGVTWFALGAPHASVFVPFSCMQEEVPPAYTNVLQSVYDPAAAWWAFNLVNNWLELRFNVIYPEVLAKMEVLQDAAIARFEAIKSKDLDPTTDFNSFAAFVVDQWRAFGWHLVSKYNSGTVVTGEDVGGQVATPYPKWWLQVTSFSMWPGKSLHVPIELDAEKDAHQDVLEITACLAVVSLAGLVAIALVLSGHRHHHGYIQLD</sequence>
<reference evidence="4 5" key="1">
    <citation type="submission" date="2019-07" db="EMBL/GenBank/DDBJ databases">
        <title>Genomics analysis of Aphanomyces spp. identifies a new class of oomycete effector associated with host adaptation.</title>
        <authorList>
            <person name="Gaulin E."/>
        </authorList>
    </citation>
    <scope>NUCLEOTIDE SEQUENCE [LARGE SCALE GENOMIC DNA]</scope>
    <source>
        <strain evidence="4 5">ATCC 201684</strain>
    </source>
</reference>
<evidence type="ECO:0000256" key="3">
    <source>
        <dbReference type="SAM" id="SignalP"/>
    </source>
</evidence>
<dbReference type="InterPro" id="IPR005322">
    <property type="entry name" value="Peptidase_C69"/>
</dbReference>
<accession>A0A6G0WG41</accession>
<feature type="chain" id="PRO_5026124913" description="Peptidase" evidence="3">
    <location>
        <begin position="17"/>
        <end position="609"/>
    </location>
</feature>
<gene>
    <name evidence="4" type="ORF">Ae201684_015945</name>
</gene>
<dbReference type="GO" id="GO:0070004">
    <property type="term" value="F:cysteine-type exopeptidase activity"/>
    <property type="evidence" value="ECO:0007669"/>
    <property type="project" value="InterPro"/>
</dbReference>
<keyword evidence="2" id="KW-1133">Transmembrane helix</keyword>
<feature type="transmembrane region" description="Helical" evidence="2">
    <location>
        <begin position="574"/>
        <end position="596"/>
    </location>
</feature>
<dbReference type="GO" id="GO:0006508">
    <property type="term" value="P:proteolysis"/>
    <property type="evidence" value="ECO:0007669"/>
    <property type="project" value="InterPro"/>
</dbReference>
<evidence type="ECO:0000256" key="2">
    <source>
        <dbReference type="SAM" id="Phobius"/>
    </source>
</evidence>
<evidence type="ECO:0000313" key="4">
    <source>
        <dbReference type="EMBL" id="KAF0725612.1"/>
    </source>
</evidence>
<comment type="similarity">
    <text evidence="1">Belongs to the peptidase C69 family. Secernin subfamily.</text>
</comment>
<feature type="signal peptide" evidence="3">
    <location>
        <begin position="1"/>
        <end position="16"/>
    </location>
</feature>
<dbReference type="PANTHER" id="PTHR12994:SF17">
    <property type="entry name" value="LD30995P"/>
    <property type="match status" value="1"/>
</dbReference>
<dbReference type="EMBL" id="VJMJ01000237">
    <property type="protein sequence ID" value="KAF0725612.1"/>
    <property type="molecule type" value="Genomic_DNA"/>
</dbReference>
<dbReference type="GO" id="GO:0016805">
    <property type="term" value="F:dipeptidase activity"/>
    <property type="evidence" value="ECO:0007669"/>
    <property type="project" value="InterPro"/>
</dbReference>
<protein>
    <recommendedName>
        <fullName evidence="6">Peptidase</fullName>
    </recommendedName>
</protein>
<dbReference type="PROSITE" id="PS51257">
    <property type="entry name" value="PROKAR_LIPOPROTEIN"/>
    <property type="match status" value="1"/>
</dbReference>
<dbReference type="AlphaFoldDB" id="A0A6G0WG41"/>
<keyword evidence="5" id="KW-1185">Reference proteome</keyword>
<keyword evidence="2" id="KW-0812">Transmembrane</keyword>
<proteinExistence type="inferred from homology"/>
<dbReference type="VEuPathDB" id="FungiDB:AeMF1_017476"/>
<evidence type="ECO:0000256" key="1">
    <source>
        <dbReference type="ARBA" id="ARBA00005705"/>
    </source>
</evidence>
<keyword evidence="2" id="KW-0472">Membrane</keyword>
<evidence type="ECO:0000313" key="5">
    <source>
        <dbReference type="Proteomes" id="UP000481153"/>
    </source>
</evidence>
<dbReference type="Pfam" id="PF03577">
    <property type="entry name" value="Peptidase_C69"/>
    <property type="match status" value="1"/>
</dbReference>
<organism evidence="4 5">
    <name type="scientific">Aphanomyces euteiches</name>
    <dbReference type="NCBI Taxonomy" id="100861"/>
    <lineage>
        <taxon>Eukaryota</taxon>
        <taxon>Sar</taxon>
        <taxon>Stramenopiles</taxon>
        <taxon>Oomycota</taxon>
        <taxon>Saprolegniomycetes</taxon>
        <taxon>Saprolegniales</taxon>
        <taxon>Verrucalvaceae</taxon>
        <taxon>Aphanomyces</taxon>
    </lineage>
</organism>
<comment type="caution">
    <text evidence="4">The sequence shown here is derived from an EMBL/GenBank/DDBJ whole genome shotgun (WGS) entry which is preliminary data.</text>
</comment>
<dbReference type="Proteomes" id="UP000481153">
    <property type="component" value="Unassembled WGS sequence"/>
</dbReference>
<keyword evidence="3" id="KW-0732">Signal</keyword>
<dbReference type="PANTHER" id="PTHR12994">
    <property type="entry name" value="SECERNIN"/>
    <property type="match status" value="1"/>
</dbReference>